<evidence type="ECO:0000313" key="5">
    <source>
        <dbReference type="Proteomes" id="UP000232163"/>
    </source>
</evidence>
<reference evidence="5" key="1">
    <citation type="journal article" date="2017" name="Int J Environ Stud">
        <title>Does the Miocene-Pliocene relict legume Oxytropis triphylla form nitrogen-fixing nodules with a combination of bacterial strains?</title>
        <authorList>
            <person name="Safronova V."/>
            <person name="Belimov A."/>
            <person name="Sazanova A."/>
            <person name="Kuznetsova I."/>
            <person name="Popova J."/>
            <person name="Andronov E."/>
            <person name="Verkhozina A."/>
            <person name="Tikhonovich I."/>
        </authorList>
    </citation>
    <scope>NUCLEOTIDE SEQUENCE [LARGE SCALE GENOMIC DNA]</scope>
    <source>
        <strain evidence="5">Tri-38</strain>
    </source>
</reference>
<name>A0A2N9VYI2_9HYPH</name>
<evidence type="ECO:0000313" key="4">
    <source>
        <dbReference type="EMBL" id="PIO44550.1"/>
    </source>
</evidence>
<comment type="pathway">
    <text evidence="1">Amino-acid degradation; L-arginine degradation via ADI pathway; carbamoyl phosphate from L-arginine: step 1/2.</text>
</comment>
<organism evidence="4 5">
    <name type="scientific">Phyllobacterium zundukense</name>
    <dbReference type="NCBI Taxonomy" id="1867719"/>
    <lineage>
        <taxon>Bacteria</taxon>
        <taxon>Pseudomonadati</taxon>
        <taxon>Pseudomonadota</taxon>
        <taxon>Alphaproteobacteria</taxon>
        <taxon>Hyphomicrobiales</taxon>
        <taxon>Phyllobacteriaceae</taxon>
        <taxon>Phyllobacterium</taxon>
    </lineage>
</organism>
<keyword evidence="5" id="KW-1185">Reference proteome</keyword>
<evidence type="ECO:0000256" key="1">
    <source>
        <dbReference type="ARBA" id="ARBA00005213"/>
    </source>
</evidence>
<dbReference type="EC" id="3.5.3.6" evidence="2"/>
<evidence type="ECO:0000256" key="2">
    <source>
        <dbReference type="ARBA" id="ARBA00012171"/>
    </source>
</evidence>
<evidence type="ECO:0000256" key="3">
    <source>
        <dbReference type="ARBA" id="ARBA00049429"/>
    </source>
</evidence>
<dbReference type="Proteomes" id="UP000232163">
    <property type="component" value="Unassembled WGS sequence"/>
</dbReference>
<gene>
    <name evidence="4" type="ORF">B5P45_11770</name>
</gene>
<dbReference type="EMBL" id="MZMT01000028">
    <property type="protein sequence ID" value="PIO44550.1"/>
    <property type="molecule type" value="Genomic_DNA"/>
</dbReference>
<dbReference type="KEGG" id="pht:BLM14_25645"/>
<dbReference type="AlphaFoldDB" id="A0A2N9VYI2"/>
<dbReference type="RefSeq" id="WP_100003017.1">
    <property type="nucleotide sequence ID" value="NZ_CP017943.1"/>
</dbReference>
<dbReference type="Gene3D" id="3.75.10.10">
    <property type="entry name" value="L-arginine/glycine Amidinotransferase, Chain A"/>
    <property type="match status" value="1"/>
</dbReference>
<dbReference type="PANTHER" id="PTHR47271">
    <property type="entry name" value="ARGININE DEIMINASE"/>
    <property type="match status" value="1"/>
</dbReference>
<dbReference type="SUPFAM" id="SSF55909">
    <property type="entry name" value="Pentein"/>
    <property type="match status" value="1"/>
</dbReference>
<comment type="catalytic activity">
    <reaction evidence="3">
        <text>L-arginine + H2O = L-citrulline + NH4(+)</text>
        <dbReference type="Rhea" id="RHEA:19597"/>
        <dbReference type="ChEBI" id="CHEBI:15377"/>
        <dbReference type="ChEBI" id="CHEBI:28938"/>
        <dbReference type="ChEBI" id="CHEBI:32682"/>
        <dbReference type="ChEBI" id="CHEBI:57743"/>
        <dbReference type="EC" id="3.5.3.6"/>
    </reaction>
</comment>
<sequence>MVRDQICTDGAADCSQEIVKWGVDSEYGVLKDVLLCSPEHYGWVPINSVVKEKMTETIPNVLAAEEQHEEIVAAFKENGVDVHFLQPKPHLIFQSDTRDSSQMTPWGAAILQLRHIERRGEYAPVIEFYHSRGIPISLMSSIGTIEGGDISITKPGLVIVGYSGERTTREGAEEFTALFKEEGWRVHLQPFPEHFLHLDVIFSMAAENLALVCTDVVPDAFLDFLAQEKIRVIPVTYKEAMELGCNVVSLGDDRVMTSKHNRSVIEKLRAEGLKVVDPYFPEFAKGGSGIHCLTMPLRRETVAA</sequence>
<dbReference type="PANTHER" id="PTHR47271:SF2">
    <property type="entry name" value="ARGININE DEIMINASE"/>
    <property type="match status" value="1"/>
</dbReference>
<dbReference type="OrthoDB" id="9807502at2"/>
<dbReference type="GO" id="GO:0019546">
    <property type="term" value="P:L-arginine deiminase pathway"/>
    <property type="evidence" value="ECO:0007669"/>
    <property type="project" value="TreeGrafter"/>
</dbReference>
<comment type="caution">
    <text evidence="4">The sequence shown here is derived from an EMBL/GenBank/DDBJ whole genome shotgun (WGS) entry which is preliminary data.</text>
</comment>
<dbReference type="GO" id="GO:0016990">
    <property type="term" value="F:arginine deiminase activity"/>
    <property type="evidence" value="ECO:0007669"/>
    <property type="project" value="UniProtKB-EC"/>
</dbReference>
<protein>
    <recommendedName>
        <fullName evidence="2">arginine deiminase</fullName>
        <ecNumber evidence="2">3.5.3.6</ecNumber>
    </recommendedName>
</protein>
<accession>A0A2N9VYI2</accession>
<dbReference type="Pfam" id="PF19420">
    <property type="entry name" value="DDAH_eukar"/>
    <property type="match status" value="1"/>
</dbReference>
<proteinExistence type="predicted"/>